<organism evidence="6 7">
    <name type="scientific">Streptomyces purpureus</name>
    <dbReference type="NCBI Taxonomy" id="1951"/>
    <lineage>
        <taxon>Bacteria</taxon>
        <taxon>Bacillati</taxon>
        <taxon>Actinomycetota</taxon>
        <taxon>Actinomycetes</taxon>
        <taxon>Kitasatosporales</taxon>
        <taxon>Streptomycetaceae</taxon>
        <taxon>Streptomyces</taxon>
    </lineage>
</organism>
<dbReference type="AlphaFoldDB" id="A0A918LL91"/>
<proteinExistence type="inferred from homology"/>
<comment type="similarity">
    <text evidence="1">Belongs to the LysR transcriptional regulatory family.</text>
</comment>
<dbReference type="Proteomes" id="UP000619486">
    <property type="component" value="Unassembled WGS sequence"/>
</dbReference>
<name>A0A918LL91_9ACTN</name>
<dbReference type="InterPro" id="IPR036388">
    <property type="entry name" value="WH-like_DNA-bd_sf"/>
</dbReference>
<evidence type="ECO:0000256" key="4">
    <source>
        <dbReference type="ARBA" id="ARBA00023163"/>
    </source>
</evidence>
<dbReference type="PROSITE" id="PS50931">
    <property type="entry name" value="HTH_LYSR"/>
    <property type="match status" value="1"/>
</dbReference>
<dbReference type="InterPro" id="IPR000847">
    <property type="entry name" value="LysR_HTH_N"/>
</dbReference>
<dbReference type="PANTHER" id="PTHR30346:SF30">
    <property type="entry name" value="SMALL NEUTRAL PROTEASE REGULATORY PROTEIN"/>
    <property type="match status" value="1"/>
</dbReference>
<gene>
    <name evidence="6" type="ORF">GCM10014713_05770</name>
</gene>
<dbReference type="PANTHER" id="PTHR30346">
    <property type="entry name" value="TRANSCRIPTIONAL DUAL REGULATOR HCAR-RELATED"/>
    <property type="match status" value="1"/>
</dbReference>
<dbReference type="GO" id="GO:0003677">
    <property type="term" value="F:DNA binding"/>
    <property type="evidence" value="ECO:0007669"/>
    <property type="project" value="UniProtKB-KW"/>
</dbReference>
<keyword evidence="4" id="KW-0804">Transcription</keyword>
<feature type="domain" description="HTH lysR-type" evidence="5">
    <location>
        <begin position="1"/>
        <end position="60"/>
    </location>
</feature>
<sequence>MDLEVRHLRVVCAIAEAKSLTRAAASLSLTQPGLSAQLRRIENMLGGSLFDRARGGAVPTAFGELVLARARAILPGVDALLADTARQQSDPGRVRVGSVGAPLLGHLVLAIREVLPDAEVTARCRYSSVPLLEDLAAGRLEAAVLGDHPERELPPTGGVVLTPLATEPVFALLPSAHPLAAQEEVGLEQLAREDWAVPRPDGDGTREYWSSACALADHRPSTPYEAEGRPLLELVRAGLAVSLCQATFTEVPGVAVRPLAGTPLRYRHVLAWRSDGPLAAHGEEVLRRTLAGYLDSCAASPAYAAWRRRNPAPCG</sequence>
<dbReference type="SUPFAM" id="SSF53850">
    <property type="entry name" value="Periplasmic binding protein-like II"/>
    <property type="match status" value="1"/>
</dbReference>
<dbReference type="GO" id="GO:0032993">
    <property type="term" value="C:protein-DNA complex"/>
    <property type="evidence" value="ECO:0007669"/>
    <property type="project" value="TreeGrafter"/>
</dbReference>
<dbReference type="Gene3D" id="1.10.10.10">
    <property type="entry name" value="Winged helix-like DNA-binding domain superfamily/Winged helix DNA-binding domain"/>
    <property type="match status" value="1"/>
</dbReference>
<accession>A0A918LL91</accession>
<dbReference type="EMBL" id="BMQQ01000001">
    <property type="protein sequence ID" value="GGT15782.1"/>
    <property type="molecule type" value="Genomic_DNA"/>
</dbReference>
<comment type="caution">
    <text evidence="6">The sequence shown here is derived from an EMBL/GenBank/DDBJ whole genome shotgun (WGS) entry which is preliminary data.</text>
</comment>
<evidence type="ECO:0000259" key="5">
    <source>
        <dbReference type="PROSITE" id="PS50931"/>
    </source>
</evidence>
<dbReference type="RefSeq" id="WP_189199629.1">
    <property type="nucleotide sequence ID" value="NZ_BMQQ01000001.1"/>
</dbReference>
<reference evidence="6" key="1">
    <citation type="journal article" date="2014" name="Int. J. Syst. Evol. Microbiol.">
        <title>Complete genome sequence of Corynebacterium casei LMG S-19264T (=DSM 44701T), isolated from a smear-ripened cheese.</title>
        <authorList>
            <consortium name="US DOE Joint Genome Institute (JGI-PGF)"/>
            <person name="Walter F."/>
            <person name="Albersmeier A."/>
            <person name="Kalinowski J."/>
            <person name="Ruckert C."/>
        </authorList>
    </citation>
    <scope>NUCLEOTIDE SEQUENCE</scope>
    <source>
        <strain evidence="6">JCM 3172</strain>
    </source>
</reference>
<reference evidence="6" key="2">
    <citation type="submission" date="2020-09" db="EMBL/GenBank/DDBJ databases">
        <authorList>
            <person name="Sun Q."/>
            <person name="Ohkuma M."/>
        </authorList>
    </citation>
    <scope>NUCLEOTIDE SEQUENCE</scope>
    <source>
        <strain evidence="6">JCM 3172</strain>
    </source>
</reference>
<keyword evidence="7" id="KW-1185">Reference proteome</keyword>
<dbReference type="PRINTS" id="PR00039">
    <property type="entry name" value="HTHLYSR"/>
</dbReference>
<dbReference type="GO" id="GO:0003700">
    <property type="term" value="F:DNA-binding transcription factor activity"/>
    <property type="evidence" value="ECO:0007669"/>
    <property type="project" value="InterPro"/>
</dbReference>
<dbReference type="SUPFAM" id="SSF46785">
    <property type="entry name" value="Winged helix' DNA-binding domain"/>
    <property type="match status" value="1"/>
</dbReference>
<protein>
    <submittedName>
        <fullName evidence="6">LysR family transcriptional regulator</fullName>
    </submittedName>
</protein>
<evidence type="ECO:0000256" key="1">
    <source>
        <dbReference type="ARBA" id="ARBA00009437"/>
    </source>
</evidence>
<dbReference type="Pfam" id="PF03466">
    <property type="entry name" value="LysR_substrate"/>
    <property type="match status" value="1"/>
</dbReference>
<dbReference type="CDD" id="cd08414">
    <property type="entry name" value="PBP2_LTTR_aromatics_like"/>
    <property type="match status" value="1"/>
</dbReference>
<evidence type="ECO:0000313" key="6">
    <source>
        <dbReference type="EMBL" id="GGT15782.1"/>
    </source>
</evidence>
<dbReference type="InterPro" id="IPR036390">
    <property type="entry name" value="WH_DNA-bd_sf"/>
</dbReference>
<evidence type="ECO:0000313" key="7">
    <source>
        <dbReference type="Proteomes" id="UP000619486"/>
    </source>
</evidence>
<evidence type="ECO:0000256" key="2">
    <source>
        <dbReference type="ARBA" id="ARBA00023015"/>
    </source>
</evidence>
<evidence type="ECO:0000256" key="3">
    <source>
        <dbReference type="ARBA" id="ARBA00023125"/>
    </source>
</evidence>
<dbReference type="InterPro" id="IPR005119">
    <property type="entry name" value="LysR_subst-bd"/>
</dbReference>
<keyword evidence="2" id="KW-0805">Transcription regulation</keyword>
<dbReference type="Gene3D" id="3.40.190.10">
    <property type="entry name" value="Periplasmic binding protein-like II"/>
    <property type="match status" value="2"/>
</dbReference>
<keyword evidence="3" id="KW-0238">DNA-binding</keyword>
<dbReference type="Pfam" id="PF00126">
    <property type="entry name" value="HTH_1"/>
    <property type="match status" value="1"/>
</dbReference>